<feature type="transmembrane region" description="Helical" evidence="6">
    <location>
        <begin position="26"/>
        <end position="43"/>
    </location>
</feature>
<sequence>MNWLERKIFLYNVTIGLYMLDWWERYLVNTLLIIILCYLIKLLKTFSLQLVVLTIGVFCKSSLGFILPWLCSYSTINDTASVGSGT</sequence>
<dbReference type="Proteomes" id="UP001443914">
    <property type="component" value="Unassembled WGS sequence"/>
</dbReference>
<dbReference type="AlphaFoldDB" id="A0AAW1J3N1"/>
<comment type="caution">
    <text evidence="7">The sequence shown here is derived from an EMBL/GenBank/DDBJ whole genome shotgun (WGS) entry which is preliminary data.</text>
</comment>
<dbReference type="Pfam" id="PF11779">
    <property type="entry name" value="SPT_ssu-like"/>
    <property type="match status" value="1"/>
</dbReference>
<evidence type="ECO:0000313" key="7">
    <source>
        <dbReference type="EMBL" id="KAK9697345.1"/>
    </source>
</evidence>
<keyword evidence="5 6" id="KW-0472">Membrane</keyword>
<proteinExistence type="predicted"/>
<dbReference type="InterPro" id="IPR024512">
    <property type="entry name" value="Ser_palmitoyltrfase_ssu-like"/>
</dbReference>
<keyword evidence="8" id="KW-1185">Reference proteome</keyword>
<evidence type="ECO:0000256" key="1">
    <source>
        <dbReference type="ARBA" id="ARBA00004477"/>
    </source>
</evidence>
<evidence type="ECO:0000256" key="2">
    <source>
        <dbReference type="ARBA" id="ARBA00022692"/>
    </source>
</evidence>
<dbReference type="GO" id="GO:0005789">
    <property type="term" value="C:endoplasmic reticulum membrane"/>
    <property type="evidence" value="ECO:0007669"/>
    <property type="project" value="UniProtKB-SubCell"/>
</dbReference>
<organism evidence="7 8">
    <name type="scientific">Saponaria officinalis</name>
    <name type="common">Common soapwort</name>
    <name type="synonym">Lychnis saponaria</name>
    <dbReference type="NCBI Taxonomy" id="3572"/>
    <lineage>
        <taxon>Eukaryota</taxon>
        <taxon>Viridiplantae</taxon>
        <taxon>Streptophyta</taxon>
        <taxon>Embryophyta</taxon>
        <taxon>Tracheophyta</taxon>
        <taxon>Spermatophyta</taxon>
        <taxon>Magnoliopsida</taxon>
        <taxon>eudicotyledons</taxon>
        <taxon>Gunneridae</taxon>
        <taxon>Pentapetalae</taxon>
        <taxon>Caryophyllales</taxon>
        <taxon>Caryophyllaceae</taxon>
        <taxon>Caryophylleae</taxon>
        <taxon>Saponaria</taxon>
    </lineage>
</organism>
<evidence type="ECO:0000256" key="3">
    <source>
        <dbReference type="ARBA" id="ARBA00022824"/>
    </source>
</evidence>
<evidence type="ECO:0000313" key="8">
    <source>
        <dbReference type="Proteomes" id="UP001443914"/>
    </source>
</evidence>
<evidence type="ECO:0000256" key="6">
    <source>
        <dbReference type="SAM" id="Phobius"/>
    </source>
</evidence>
<keyword evidence="3" id="KW-0256">Endoplasmic reticulum</keyword>
<gene>
    <name evidence="7" type="ORF">RND81_08G031400</name>
</gene>
<comment type="subcellular location">
    <subcellularLocation>
        <location evidence="1">Endoplasmic reticulum membrane</location>
        <topology evidence="1">Multi-pass membrane protein</topology>
    </subcellularLocation>
</comment>
<dbReference type="EMBL" id="JBDFQZ010000008">
    <property type="protein sequence ID" value="KAK9697345.1"/>
    <property type="molecule type" value="Genomic_DNA"/>
</dbReference>
<reference evidence="7" key="1">
    <citation type="submission" date="2024-03" db="EMBL/GenBank/DDBJ databases">
        <title>WGS assembly of Saponaria officinalis var. Norfolk2.</title>
        <authorList>
            <person name="Jenkins J."/>
            <person name="Shu S."/>
            <person name="Grimwood J."/>
            <person name="Barry K."/>
            <person name="Goodstein D."/>
            <person name="Schmutz J."/>
            <person name="Leebens-Mack J."/>
            <person name="Osbourn A."/>
        </authorList>
    </citation>
    <scope>NUCLEOTIDE SEQUENCE [LARGE SCALE GENOMIC DNA]</scope>
    <source>
        <strain evidence="7">JIC</strain>
    </source>
</reference>
<feature type="transmembrane region" description="Helical" evidence="6">
    <location>
        <begin position="50"/>
        <end position="70"/>
    </location>
</feature>
<dbReference type="PANTHER" id="PTHR33727">
    <property type="entry name" value="OS07G0446900 PROTEIN"/>
    <property type="match status" value="1"/>
</dbReference>
<dbReference type="PANTHER" id="PTHR33727:SF5">
    <property type="entry name" value="PROTEIN, PUTATIVE (DUF3317)-RELATED"/>
    <property type="match status" value="1"/>
</dbReference>
<accession>A0AAW1J3N1</accession>
<evidence type="ECO:0000256" key="4">
    <source>
        <dbReference type="ARBA" id="ARBA00022989"/>
    </source>
</evidence>
<name>A0AAW1J3N1_SAPOF</name>
<keyword evidence="4 6" id="KW-1133">Transmembrane helix</keyword>
<protein>
    <submittedName>
        <fullName evidence="7">Uncharacterized protein</fullName>
    </submittedName>
</protein>
<keyword evidence="2 6" id="KW-0812">Transmembrane</keyword>
<evidence type="ECO:0000256" key="5">
    <source>
        <dbReference type="ARBA" id="ARBA00023136"/>
    </source>
</evidence>